<dbReference type="RefSeq" id="XP_001320586.1">
    <property type="nucleotide sequence ID" value="XM_001320551.1"/>
</dbReference>
<name>A2EG87_TRIV3</name>
<evidence type="ECO:0000313" key="2">
    <source>
        <dbReference type="Proteomes" id="UP000001542"/>
    </source>
</evidence>
<dbReference type="Proteomes" id="UP000001542">
    <property type="component" value="Unassembled WGS sequence"/>
</dbReference>
<reference evidence="1" key="1">
    <citation type="submission" date="2006-10" db="EMBL/GenBank/DDBJ databases">
        <authorList>
            <person name="Amadeo P."/>
            <person name="Zhao Q."/>
            <person name="Wortman J."/>
            <person name="Fraser-Liggett C."/>
            <person name="Carlton J."/>
        </authorList>
    </citation>
    <scope>NUCLEOTIDE SEQUENCE</scope>
    <source>
        <strain evidence="1">G3</strain>
    </source>
</reference>
<dbReference type="AlphaFoldDB" id="A2EG87"/>
<keyword evidence="2" id="KW-1185">Reference proteome</keyword>
<dbReference type="KEGG" id="tva:4766262"/>
<reference evidence="1" key="2">
    <citation type="journal article" date="2007" name="Science">
        <title>Draft genome sequence of the sexually transmitted pathogen Trichomonas vaginalis.</title>
        <authorList>
            <person name="Carlton J.M."/>
            <person name="Hirt R.P."/>
            <person name="Silva J.C."/>
            <person name="Delcher A.L."/>
            <person name="Schatz M."/>
            <person name="Zhao Q."/>
            <person name="Wortman J.R."/>
            <person name="Bidwell S.L."/>
            <person name="Alsmark U.C.M."/>
            <person name="Besteiro S."/>
            <person name="Sicheritz-Ponten T."/>
            <person name="Noel C.J."/>
            <person name="Dacks J.B."/>
            <person name="Foster P.G."/>
            <person name="Simillion C."/>
            <person name="Van de Peer Y."/>
            <person name="Miranda-Saavedra D."/>
            <person name="Barton G.J."/>
            <person name="Westrop G.D."/>
            <person name="Mueller S."/>
            <person name="Dessi D."/>
            <person name="Fiori P.L."/>
            <person name="Ren Q."/>
            <person name="Paulsen I."/>
            <person name="Zhang H."/>
            <person name="Bastida-Corcuera F.D."/>
            <person name="Simoes-Barbosa A."/>
            <person name="Brown M.T."/>
            <person name="Hayes R.D."/>
            <person name="Mukherjee M."/>
            <person name="Okumura C.Y."/>
            <person name="Schneider R."/>
            <person name="Smith A.J."/>
            <person name="Vanacova S."/>
            <person name="Villalvazo M."/>
            <person name="Haas B.J."/>
            <person name="Pertea M."/>
            <person name="Feldblyum T.V."/>
            <person name="Utterback T.R."/>
            <person name="Shu C.L."/>
            <person name="Osoegawa K."/>
            <person name="de Jong P.J."/>
            <person name="Hrdy I."/>
            <person name="Horvathova L."/>
            <person name="Zubacova Z."/>
            <person name="Dolezal P."/>
            <person name="Malik S.B."/>
            <person name="Logsdon J.M. Jr."/>
            <person name="Henze K."/>
            <person name="Gupta A."/>
            <person name="Wang C.C."/>
            <person name="Dunne R.L."/>
            <person name="Upcroft J.A."/>
            <person name="Upcroft P."/>
            <person name="White O."/>
            <person name="Salzberg S.L."/>
            <person name="Tang P."/>
            <person name="Chiu C.-H."/>
            <person name="Lee Y.-S."/>
            <person name="Embley T.M."/>
            <person name="Coombs G.H."/>
            <person name="Mottram J.C."/>
            <person name="Tachezy J."/>
            <person name="Fraser-Liggett C.M."/>
            <person name="Johnson P.J."/>
        </authorList>
    </citation>
    <scope>NUCLEOTIDE SEQUENCE [LARGE SCALE GENOMIC DNA]</scope>
    <source>
        <strain evidence="1">G3</strain>
    </source>
</reference>
<protein>
    <submittedName>
        <fullName evidence="1">Uncharacterized protein</fullName>
    </submittedName>
</protein>
<gene>
    <name evidence="1" type="ORF">TVAG_352850</name>
</gene>
<accession>A2EG87</accession>
<dbReference type="VEuPathDB" id="TrichDB:TVAG_352850"/>
<proteinExistence type="predicted"/>
<sequence length="207" mass="23930">MILFYLSFVCKEFQNDQAEADDNEEWEQIQDPTIPIPPPRPANSQTATDHEAKVELEIDQEDKLHVYYNETAIADDVLDAVPHSQFDLFGEIITIASRFGFDQNVIAQKFLNYTTDVRIISLPLIKLEAFWNFLGQNEEYNALSEFVKMNLAVSCSEAVVDRHFSSKRENVSVEQNRTDVELASARNTLKTQQVDDIFKKLKIRKYF</sequence>
<organism evidence="1 2">
    <name type="scientific">Trichomonas vaginalis (strain ATCC PRA-98 / G3)</name>
    <dbReference type="NCBI Taxonomy" id="412133"/>
    <lineage>
        <taxon>Eukaryota</taxon>
        <taxon>Metamonada</taxon>
        <taxon>Parabasalia</taxon>
        <taxon>Trichomonadida</taxon>
        <taxon>Trichomonadidae</taxon>
        <taxon>Trichomonas</taxon>
    </lineage>
</organism>
<dbReference type="VEuPathDB" id="TrichDB:TVAGG3_0134180"/>
<evidence type="ECO:0000313" key="1">
    <source>
        <dbReference type="EMBL" id="EAY08363.1"/>
    </source>
</evidence>
<dbReference type="InParanoid" id="A2EG87"/>
<dbReference type="EMBL" id="DS113380">
    <property type="protein sequence ID" value="EAY08363.1"/>
    <property type="molecule type" value="Genomic_DNA"/>
</dbReference>